<sequence>MPVPVPPVPGKGSRSSWVGRFEAAGGRGSLLPRPPSRPPSTSPSTISPQLPASAQQERGAAGTSPALLNSKVGSSTSPPHAPGHASYIGRTGKDWAERAGLAGAGGGAAARGRAEGPLGGFLSSIRWKQINNFHCKRKCNLNPPTCFLQFYHRSPLLLSLCLSSEADPSVNLCRYLYTCFLPLLLSSPLSSPLLSSALCRLQTNAWITTTRNVLPSHLELAVRQEAE</sequence>
<name>A0A8H3VXX4_9PEZI</name>
<evidence type="ECO:0000256" key="1">
    <source>
        <dbReference type="SAM" id="MobiDB-lite"/>
    </source>
</evidence>
<feature type="compositionally biased region" description="Low complexity" evidence="1">
    <location>
        <begin position="42"/>
        <end position="51"/>
    </location>
</feature>
<evidence type="ECO:0000313" key="3">
    <source>
        <dbReference type="Proteomes" id="UP000434172"/>
    </source>
</evidence>
<proteinExistence type="predicted"/>
<reference evidence="2 3" key="1">
    <citation type="submission" date="2019-12" db="EMBL/GenBank/DDBJ databases">
        <title>A genome sequence resource for the geographically widespread anthracnose pathogen Colletotrichum asianum.</title>
        <authorList>
            <person name="Meng Y."/>
        </authorList>
    </citation>
    <scope>NUCLEOTIDE SEQUENCE [LARGE SCALE GENOMIC DNA]</scope>
    <source>
        <strain evidence="2 3">ICMP 18580</strain>
    </source>
</reference>
<feature type="region of interest" description="Disordered" evidence="1">
    <location>
        <begin position="1"/>
        <end position="88"/>
    </location>
</feature>
<keyword evidence="3" id="KW-1185">Reference proteome</keyword>
<dbReference type="EMBL" id="WOWK01000130">
    <property type="protein sequence ID" value="KAF0317458.1"/>
    <property type="molecule type" value="Genomic_DNA"/>
</dbReference>
<gene>
    <name evidence="2" type="ORF">GQ607_015309</name>
</gene>
<evidence type="ECO:0000313" key="2">
    <source>
        <dbReference type="EMBL" id="KAF0317458.1"/>
    </source>
</evidence>
<feature type="compositionally biased region" description="Pro residues" evidence="1">
    <location>
        <begin position="32"/>
        <end position="41"/>
    </location>
</feature>
<accession>A0A8H3VXX4</accession>
<comment type="caution">
    <text evidence="2">The sequence shown here is derived from an EMBL/GenBank/DDBJ whole genome shotgun (WGS) entry which is preliminary data.</text>
</comment>
<dbReference type="AlphaFoldDB" id="A0A8H3VXX4"/>
<dbReference type="Proteomes" id="UP000434172">
    <property type="component" value="Unassembled WGS sequence"/>
</dbReference>
<protein>
    <submittedName>
        <fullName evidence="2">Uncharacterized protein</fullName>
    </submittedName>
</protein>
<organism evidence="2 3">
    <name type="scientific">Colletotrichum asianum</name>
    <dbReference type="NCBI Taxonomy" id="702518"/>
    <lineage>
        <taxon>Eukaryota</taxon>
        <taxon>Fungi</taxon>
        <taxon>Dikarya</taxon>
        <taxon>Ascomycota</taxon>
        <taxon>Pezizomycotina</taxon>
        <taxon>Sordariomycetes</taxon>
        <taxon>Hypocreomycetidae</taxon>
        <taxon>Glomerellales</taxon>
        <taxon>Glomerellaceae</taxon>
        <taxon>Colletotrichum</taxon>
        <taxon>Colletotrichum gloeosporioides species complex</taxon>
    </lineage>
</organism>